<evidence type="ECO:0000259" key="1">
    <source>
        <dbReference type="Pfam" id="PF20700"/>
    </source>
</evidence>
<dbReference type="AlphaFoldDB" id="A0A8X6FY10"/>
<dbReference type="Proteomes" id="UP000887116">
    <property type="component" value="Unassembled WGS sequence"/>
</dbReference>
<evidence type="ECO:0000313" key="2">
    <source>
        <dbReference type="EMBL" id="GFQ91032.1"/>
    </source>
</evidence>
<dbReference type="Pfam" id="PF20700">
    <property type="entry name" value="Mutator"/>
    <property type="match status" value="1"/>
</dbReference>
<protein>
    <recommendedName>
        <fullName evidence="1">Mutator-like transposase domain-containing protein</fullName>
    </recommendedName>
</protein>
<gene>
    <name evidence="2" type="primary">AVEN_67370_1</name>
    <name evidence="2" type="ORF">TNCT_626611</name>
</gene>
<keyword evidence="3" id="KW-1185">Reference proteome</keyword>
<dbReference type="EMBL" id="BMAO01033673">
    <property type="protein sequence ID" value="GFQ91032.1"/>
    <property type="molecule type" value="Genomic_DNA"/>
</dbReference>
<organism evidence="2 3">
    <name type="scientific">Trichonephila clavata</name>
    <name type="common">Joro spider</name>
    <name type="synonym">Nephila clavata</name>
    <dbReference type="NCBI Taxonomy" id="2740835"/>
    <lineage>
        <taxon>Eukaryota</taxon>
        <taxon>Metazoa</taxon>
        <taxon>Ecdysozoa</taxon>
        <taxon>Arthropoda</taxon>
        <taxon>Chelicerata</taxon>
        <taxon>Arachnida</taxon>
        <taxon>Araneae</taxon>
        <taxon>Araneomorphae</taxon>
        <taxon>Entelegynae</taxon>
        <taxon>Araneoidea</taxon>
        <taxon>Nephilidae</taxon>
        <taxon>Trichonephila</taxon>
    </lineage>
</organism>
<feature type="domain" description="Mutator-like transposase" evidence="1">
    <location>
        <begin position="2"/>
        <end position="118"/>
    </location>
</feature>
<sequence length="172" mass="19342">MHAFSGDGDSNTIAKCMEIISYGGRIFKVESANHAVRRSGTTIQKLQGNTTRFSSPADIKEQKLLKQKIMKLIKRTLNAFKSNDINNHNQPRKEIVSNLISDLRNVPNHVFGKHYNCGIFCKRKNIETDNTDYSVMQSSGLLNAIQYEIGKTLVACSNTLIWNATNNPQKLL</sequence>
<evidence type="ECO:0000313" key="3">
    <source>
        <dbReference type="Proteomes" id="UP000887116"/>
    </source>
</evidence>
<accession>A0A8X6FY10</accession>
<dbReference type="InterPro" id="IPR049012">
    <property type="entry name" value="Mutator_transp_dom"/>
</dbReference>
<reference evidence="2" key="1">
    <citation type="submission" date="2020-07" db="EMBL/GenBank/DDBJ databases">
        <title>Multicomponent nature underlies the extraordinary mechanical properties of spider dragline silk.</title>
        <authorList>
            <person name="Kono N."/>
            <person name="Nakamura H."/>
            <person name="Mori M."/>
            <person name="Yoshida Y."/>
            <person name="Ohtoshi R."/>
            <person name="Malay A.D."/>
            <person name="Moran D.A.P."/>
            <person name="Tomita M."/>
            <person name="Numata K."/>
            <person name="Arakawa K."/>
        </authorList>
    </citation>
    <scope>NUCLEOTIDE SEQUENCE</scope>
</reference>
<name>A0A8X6FY10_TRICU</name>
<proteinExistence type="predicted"/>
<comment type="caution">
    <text evidence="2">The sequence shown here is derived from an EMBL/GenBank/DDBJ whole genome shotgun (WGS) entry which is preliminary data.</text>
</comment>